<feature type="signal peptide" evidence="1">
    <location>
        <begin position="1"/>
        <end position="21"/>
    </location>
</feature>
<dbReference type="SUPFAM" id="SSF52821">
    <property type="entry name" value="Rhodanese/Cell cycle control phosphatase"/>
    <property type="match status" value="1"/>
</dbReference>
<dbReference type="RefSeq" id="WP_164353684.1">
    <property type="nucleotide sequence ID" value="NZ_JAABNT010000005.1"/>
</dbReference>
<dbReference type="InterPro" id="IPR001763">
    <property type="entry name" value="Rhodanese-like_dom"/>
</dbReference>
<evidence type="ECO:0000313" key="3">
    <source>
        <dbReference type="EMBL" id="NEK22756.1"/>
    </source>
</evidence>
<comment type="caution">
    <text evidence="3">The sequence shown here is derived from an EMBL/GenBank/DDBJ whole genome shotgun (WGS) entry which is preliminary data.</text>
</comment>
<dbReference type="Proteomes" id="UP000468591">
    <property type="component" value="Unassembled WGS sequence"/>
</dbReference>
<organism evidence="3 4">
    <name type="scientific">Sulfitobacter sediminilitoris</name>
    <dbReference type="NCBI Taxonomy" id="2698830"/>
    <lineage>
        <taxon>Bacteria</taxon>
        <taxon>Pseudomonadati</taxon>
        <taxon>Pseudomonadota</taxon>
        <taxon>Alphaproteobacteria</taxon>
        <taxon>Rhodobacterales</taxon>
        <taxon>Roseobacteraceae</taxon>
        <taxon>Sulfitobacter</taxon>
    </lineage>
</organism>
<dbReference type="InterPro" id="IPR036873">
    <property type="entry name" value="Rhodanese-like_dom_sf"/>
</dbReference>
<dbReference type="Pfam" id="PF00581">
    <property type="entry name" value="Rhodanese"/>
    <property type="match status" value="1"/>
</dbReference>
<dbReference type="EMBL" id="JAABNT010000005">
    <property type="protein sequence ID" value="NEK22756.1"/>
    <property type="molecule type" value="Genomic_DNA"/>
</dbReference>
<dbReference type="Gene3D" id="3.40.250.10">
    <property type="entry name" value="Rhodanese-like domain"/>
    <property type="match status" value="1"/>
</dbReference>
<keyword evidence="1" id="KW-0732">Signal</keyword>
<reference evidence="3 4" key="1">
    <citation type="submission" date="2020-01" db="EMBL/GenBank/DDBJ databases">
        <title>Sulfitobacter sediminilitoris sp. nov., isolated from a tidal flat.</title>
        <authorList>
            <person name="Park S."/>
            <person name="Yoon J.-H."/>
        </authorList>
    </citation>
    <scope>NUCLEOTIDE SEQUENCE [LARGE SCALE GENOMIC DNA]</scope>
    <source>
        <strain evidence="3 4">JBTF-M27</strain>
    </source>
</reference>
<name>A0A6P0CC73_9RHOB</name>
<proteinExistence type="predicted"/>
<dbReference type="AlphaFoldDB" id="A0A6P0CC73"/>
<gene>
    <name evidence="3" type="ORF">GV827_10090</name>
</gene>
<evidence type="ECO:0000256" key="1">
    <source>
        <dbReference type="SAM" id="SignalP"/>
    </source>
</evidence>
<protein>
    <recommendedName>
        <fullName evidence="2">Rhodanese domain-containing protein</fullName>
    </recommendedName>
</protein>
<accession>A0A6P0CC73</accession>
<keyword evidence="4" id="KW-1185">Reference proteome</keyword>
<evidence type="ECO:0000313" key="4">
    <source>
        <dbReference type="Proteomes" id="UP000468591"/>
    </source>
</evidence>
<sequence length="206" mass="22399">MRRWTAQAAIVLFLAATASSAEERAVAMKASFIFDGERVEIRRDNRDALRFVTHFVSASELCLNACIAPMKAADGVDTVDEAQVLAFLETKVGTNIGLALDARASQDRVGGFIPGSVMLPPRVVDPRNLGRDDVLRALGAREFDGVFNYADAKHLLIYDQGPATDDAGLLVRHLIAAGYPPEKIKYYRGGMQVWSVLGFTIEEGLG</sequence>
<feature type="domain" description="Rhodanese" evidence="2">
    <location>
        <begin position="100"/>
        <end position="203"/>
    </location>
</feature>
<dbReference type="PROSITE" id="PS50206">
    <property type="entry name" value="RHODANESE_3"/>
    <property type="match status" value="1"/>
</dbReference>
<evidence type="ECO:0000259" key="2">
    <source>
        <dbReference type="PROSITE" id="PS50206"/>
    </source>
</evidence>
<feature type="chain" id="PRO_5026878141" description="Rhodanese domain-containing protein" evidence="1">
    <location>
        <begin position="22"/>
        <end position="206"/>
    </location>
</feature>